<proteinExistence type="predicted"/>
<dbReference type="InterPro" id="IPR040144">
    <property type="entry name" value="RAP1GDS1"/>
</dbReference>
<reference evidence="1 3" key="1">
    <citation type="journal article" date="2013" name="Genome Biol.">
        <title>Draft genome of the mountain pine beetle, Dendroctonus ponderosae Hopkins, a major forest pest.</title>
        <authorList>
            <person name="Keeling C.I."/>
            <person name="Yuen M.M."/>
            <person name="Liao N.Y."/>
            <person name="Docking T.R."/>
            <person name="Chan S.K."/>
            <person name="Taylor G.A."/>
            <person name="Palmquist D.L."/>
            <person name="Jackman S.D."/>
            <person name="Nguyen A."/>
            <person name="Li M."/>
            <person name="Henderson H."/>
            <person name="Janes J.K."/>
            <person name="Zhao Y."/>
            <person name="Pandoh P."/>
            <person name="Moore R."/>
            <person name="Sperling F.A."/>
            <person name="Huber D.P."/>
            <person name="Birol I."/>
            <person name="Jones S.J."/>
            <person name="Bohlmann J."/>
        </authorList>
    </citation>
    <scope>NUCLEOTIDE SEQUENCE</scope>
</reference>
<dbReference type="SUPFAM" id="SSF48371">
    <property type="entry name" value="ARM repeat"/>
    <property type="match status" value="1"/>
</dbReference>
<sequence>MNDNVPKAALDGGILTVVEHLLLKYKVSIAEHKTAIAFLLSIVDSLIDYIDDVEFVFTERLGKIVVDILKGSEVPRIYVLCLSIFHALSEKDEIKNLLGREGICELLFDLIEKHRHRVTDEESRYILKMTCDLIVLILTGDPCMDLLYNDGKGKMYANILSWLDAEDSDLLTTGKMVIDGQPETAHYLLSKKDFVERLVYWCYNSDHVGVRGEVPRIFSWLIKNTHSSEPFATFVSVKDSVKCIVDMIASNFGLMHNESFLALIILLSGLRNTEKHSQVDVDAFYNTLCDSAFGKNLSFALNKYGEQWDKHTIENCLTLLEQTSSSEQIIQELQKNNVVQSLDKLKSNVNATECANRVDTLLITLAK</sequence>
<dbReference type="InterPro" id="IPR016024">
    <property type="entry name" value="ARM-type_fold"/>
</dbReference>
<dbReference type="PANTHER" id="PTHR10957">
    <property type="entry name" value="RAP1 GTPASE-GDP DISSOCIATION STIMULATOR 1"/>
    <property type="match status" value="1"/>
</dbReference>
<accession>N6T8R2</accession>
<dbReference type="GO" id="GO:0005085">
    <property type="term" value="F:guanyl-nucleotide exchange factor activity"/>
    <property type="evidence" value="ECO:0007669"/>
    <property type="project" value="InterPro"/>
</dbReference>
<dbReference type="EMBL" id="KB632061">
    <property type="protein sequence ID" value="ERL88398.1"/>
    <property type="molecule type" value="Genomic_DNA"/>
</dbReference>
<organism evidence="1">
    <name type="scientific">Dendroctonus ponderosae</name>
    <name type="common">Mountain pine beetle</name>
    <dbReference type="NCBI Taxonomy" id="77166"/>
    <lineage>
        <taxon>Eukaryota</taxon>
        <taxon>Metazoa</taxon>
        <taxon>Ecdysozoa</taxon>
        <taxon>Arthropoda</taxon>
        <taxon>Hexapoda</taxon>
        <taxon>Insecta</taxon>
        <taxon>Pterygota</taxon>
        <taxon>Neoptera</taxon>
        <taxon>Endopterygota</taxon>
        <taxon>Coleoptera</taxon>
        <taxon>Polyphaga</taxon>
        <taxon>Cucujiformia</taxon>
        <taxon>Curculionidae</taxon>
        <taxon>Scolytinae</taxon>
        <taxon>Dendroctonus</taxon>
    </lineage>
</organism>
<dbReference type="HOGENOM" id="CLU_754934_0_0_1"/>
<dbReference type="EMBL" id="KB740972">
    <property type="protein sequence ID" value="ENN76614.1"/>
    <property type="molecule type" value="Genomic_DNA"/>
</dbReference>
<evidence type="ECO:0000313" key="2">
    <source>
        <dbReference type="EMBL" id="ERL88398.1"/>
    </source>
</evidence>
<evidence type="ECO:0000313" key="3">
    <source>
        <dbReference type="Proteomes" id="UP000030742"/>
    </source>
</evidence>
<dbReference type="AlphaFoldDB" id="N6T8R2"/>
<dbReference type="STRING" id="77166.N6T8R2"/>
<dbReference type="Proteomes" id="UP000030742">
    <property type="component" value="Unassembled WGS sequence"/>
</dbReference>
<feature type="non-terminal residue" evidence="1">
    <location>
        <position position="1"/>
    </location>
</feature>
<name>N6T8R2_DENPD</name>
<protein>
    <submittedName>
        <fullName evidence="1">Uncharacterized protein</fullName>
    </submittedName>
</protein>
<dbReference type="OrthoDB" id="26149at2759"/>
<gene>
    <name evidence="2" type="ORF">D910_05784</name>
    <name evidence="1" type="ORF">YQE_06871</name>
</gene>
<evidence type="ECO:0000313" key="1">
    <source>
        <dbReference type="EMBL" id="ENN76614.1"/>
    </source>
</evidence>